<proteinExistence type="predicted"/>
<organism evidence="2">
    <name type="scientific">Solanum lycopersicum</name>
    <name type="common">Tomato</name>
    <name type="synonym">Lycopersicon esculentum</name>
    <dbReference type="NCBI Taxonomy" id="4081"/>
    <lineage>
        <taxon>Eukaryota</taxon>
        <taxon>Viridiplantae</taxon>
        <taxon>Streptophyta</taxon>
        <taxon>Embryophyta</taxon>
        <taxon>Tracheophyta</taxon>
        <taxon>Spermatophyta</taxon>
        <taxon>Magnoliopsida</taxon>
        <taxon>eudicotyledons</taxon>
        <taxon>Gunneridae</taxon>
        <taxon>Pentapetalae</taxon>
        <taxon>asterids</taxon>
        <taxon>lamiids</taxon>
        <taxon>Solanales</taxon>
        <taxon>Solanaceae</taxon>
        <taxon>Solanoideae</taxon>
        <taxon>Solaneae</taxon>
        <taxon>Solanum</taxon>
        <taxon>Solanum subgen. Lycopersicon</taxon>
    </lineage>
</organism>
<evidence type="ECO:0000256" key="1">
    <source>
        <dbReference type="SAM" id="MobiDB-lite"/>
    </source>
</evidence>
<name>A0A3Q7EDD8_SOLLC</name>
<keyword evidence="3" id="KW-1185">Reference proteome</keyword>
<evidence type="ECO:0000313" key="3">
    <source>
        <dbReference type="Proteomes" id="UP000004994"/>
    </source>
</evidence>
<dbReference type="AlphaFoldDB" id="A0A3Q7EDD8"/>
<accession>A0A3Q7EDD8</accession>
<protein>
    <submittedName>
        <fullName evidence="2">Uncharacterized protein</fullName>
    </submittedName>
</protein>
<reference evidence="2" key="2">
    <citation type="submission" date="2019-01" db="UniProtKB">
        <authorList>
            <consortium name="EnsemblPlants"/>
        </authorList>
    </citation>
    <scope>IDENTIFICATION</scope>
    <source>
        <strain evidence="2">cv. Heinz 1706</strain>
    </source>
</reference>
<feature type="region of interest" description="Disordered" evidence="1">
    <location>
        <begin position="1"/>
        <end position="22"/>
    </location>
</feature>
<dbReference type="InParanoid" id="A0A3Q7EDD8"/>
<dbReference type="Gramene" id="Solyc01g021720.1.1">
    <property type="protein sequence ID" value="Solyc01g021720.1.1.1"/>
    <property type="gene ID" value="Solyc01g021720.1"/>
</dbReference>
<dbReference type="Proteomes" id="UP000004994">
    <property type="component" value="Chromosome 1"/>
</dbReference>
<sequence length="86" mass="9412">MHSLLLRSASPRDAAGARDDEEEKRVGWIFGVVCISSLFLATGSGKRAGLKGKGGSRKLLGQRNWVWENQMEEWAVGCKQKGPTLP</sequence>
<dbReference type="PaxDb" id="4081-Solyc01g021720.1.1"/>
<dbReference type="EnsemblPlants" id="Solyc01g021720.1.1">
    <property type="protein sequence ID" value="Solyc01g021720.1.1.1"/>
    <property type="gene ID" value="Solyc01g021720.1"/>
</dbReference>
<reference evidence="2" key="1">
    <citation type="journal article" date="2012" name="Nature">
        <title>The tomato genome sequence provides insights into fleshy fruit evolution.</title>
        <authorList>
            <consortium name="Tomato Genome Consortium"/>
        </authorList>
    </citation>
    <scope>NUCLEOTIDE SEQUENCE [LARGE SCALE GENOMIC DNA]</scope>
    <source>
        <strain evidence="2">cv. Heinz 1706</strain>
    </source>
</reference>
<evidence type="ECO:0000313" key="2">
    <source>
        <dbReference type="EnsemblPlants" id="Solyc01g021720.1.1.1"/>
    </source>
</evidence>